<comment type="function">
    <text evidence="1 2">Acts as an adapter for the XPO1/CRM1-mediated export of the 60S ribosomal subunit.</text>
</comment>
<evidence type="ECO:0000256" key="1">
    <source>
        <dbReference type="ARBA" id="ARBA00002269"/>
    </source>
</evidence>
<dbReference type="AlphaFoldDB" id="A0A8S2V314"/>
<dbReference type="GO" id="GO:0005737">
    <property type="term" value="C:cytoplasm"/>
    <property type="evidence" value="ECO:0007669"/>
    <property type="project" value="UniProtKB-SubCell"/>
</dbReference>
<dbReference type="Pfam" id="PF04981">
    <property type="entry name" value="NMD3"/>
    <property type="match status" value="1"/>
</dbReference>
<evidence type="ECO:0000259" key="3">
    <source>
        <dbReference type="Pfam" id="PF04981"/>
    </source>
</evidence>
<protein>
    <recommendedName>
        <fullName evidence="2">60S ribosomal export protein NMD3</fullName>
    </recommendedName>
</protein>
<comment type="caution">
    <text evidence="5">The sequence shown here is derived from an EMBL/GenBank/DDBJ whole genome shotgun (WGS) entry which is preliminary data.</text>
</comment>
<keyword evidence="2" id="KW-0539">Nucleus</keyword>
<dbReference type="EMBL" id="CAJNOK010044700">
    <property type="protein sequence ID" value="CAF1575658.1"/>
    <property type="molecule type" value="Genomic_DNA"/>
</dbReference>
<dbReference type="InterPro" id="IPR039768">
    <property type="entry name" value="Nmd3"/>
</dbReference>
<dbReference type="GO" id="GO:0043023">
    <property type="term" value="F:ribosomal large subunit binding"/>
    <property type="evidence" value="ECO:0007669"/>
    <property type="project" value="InterPro"/>
</dbReference>
<proteinExistence type="inferred from homology"/>
<dbReference type="PANTHER" id="PTHR12746">
    <property type="entry name" value="NONSENSE-MEDIATED MRNA DECAY PROTEIN 3"/>
    <property type="match status" value="1"/>
</dbReference>
<keyword evidence="2" id="KW-0813">Transport</keyword>
<dbReference type="GO" id="GO:0000055">
    <property type="term" value="P:ribosomal large subunit export from nucleus"/>
    <property type="evidence" value="ECO:0007669"/>
    <property type="project" value="TreeGrafter"/>
</dbReference>
<keyword evidence="2" id="KW-0653">Protein transport</keyword>
<comment type="subcellular location">
    <subcellularLocation>
        <location evidence="2">Cytoplasm</location>
    </subcellularLocation>
    <subcellularLocation>
        <location evidence="2">Nucleus</location>
    </subcellularLocation>
</comment>
<sequence>MEYIIPSNNDAPITGKILCCQCGILIEPNALNMCSGCLQTQIDITDQIPKQGQLQMCNKCIRYLQPPNTWISAELESRELLTVCLKRIKGLNKEVRLTDAGFIWTEPHSKRVKVKLTVQKEVMTGAILQQTFIVEFTILNQICDECQRIEAKDYWKALVQVRQRTSHKK</sequence>
<organism evidence="5 6">
    <name type="scientific">Didymodactylos carnosus</name>
    <dbReference type="NCBI Taxonomy" id="1234261"/>
    <lineage>
        <taxon>Eukaryota</taxon>
        <taxon>Metazoa</taxon>
        <taxon>Spiralia</taxon>
        <taxon>Gnathifera</taxon>
        <taxon>Rotifera</taxon>
        <taxon>Eurotatoria</taxon>
        <taxon>Bdelloidea</taxon>
        <taxon>Philodinida</taxon>
        <taxon>Philodinidae</taxon>
        <taxon>Didymodactylos</taxon>
    </lineage>
</organism>
<dbReference type="Proteomes" id="UP000677228">
    <property type="component" value="Unassembled WGS sequence"/>
</dbReference>
<reference evidence="5" key="1">
    <citation type="submission" date="2021-02" db="EMBL/GenBank/DDBJ databases">
        <authorList>
            <person name="Nowell W R."/>
        </authorList>
    </citation>
    <scope>NUCLEOTIDE SEQUENCE</scope>
</reference>
<evidence type="ECO:0000313" key="5">
    <source>
        <dbReference type="EMBL" id="CAF4372505.1"/>
    </source>
</evidence>
<evidence type="ECO:0000313" key="6">
    <source>
        <dbReference type="Proteomes" id="UP000682733"/>
    </source>
</evidence>
<dbReference type="GO" id="GO:0005634">
    <property type="term" value="C:nucleus"/>
    <property type="evidence" value="ECO:0007669"/>
    <property type="project" value="UniProtKB-SubCell"/>
</dbReference>
<dbReference type="InterPro" id="IPR007064">
    <property type="entry name" value="Nmd3_N"/>
</dbReference>
<feature type="non-terminal residue" evidence="5">
    <location>
        <position position="1"/>
    </location>
</feature>
<dbReference type="PANTHER" id="PTHR12746:SF2">
    <property type="entry name" value="60S RIBOSOMAL EXPORT PROTEIN NMD3"/>
    <property type="match status" value="1"/>
</dbReference>
<evidence type="ECO:0000313" key="4">
    <source>
        <dbReference type="EMBL" id="CAF1575658.1"/>
    </source>
</evidence>
<feature type="domain" description="Nmd3 N-terminal" evidence="3">
    <location>
        <begin position="19"/>
        <end position="168"/>
    </location>
</feature>
<evidence type="ECO:0000256" key="2">
    <source>
        <dbReference type="RuleBase" id="RU364108"/>
    </source>
</evidence>
<dbReference type="GO" id="GO:0015031">
    <property type="term" value="P:protein transport"/>
    <property type="evidence" value="ECO:0007669"/>
    <property type="project" value="UniProtKB-KW"/>
</dbReference>
<dbReference type="EMBL" id="CAJOBA010067634">
    <property type="protein sequence ID" value="CAF4372505.1"/>
    <property type="molecule type" value="Genomic_DNA"/>
</dbReference>
<accession>A0A8S2V314</accession>
<name>A0A8S2V314_9BILA</name>
<gene>
    <name evidence="4" type="ORF">OVA965_LOCUS40647</name>
    <name evidence="5" type="ORF">TMI583_LOCUS42122</name>
</gene>
<keyword evidence="2" id="KW-0963">Cytoplasm</keyword>
<dbReference type="Proteomes" id="UP000682733">
    <property type="component" value="Unassembled WGS sequence"/>
</dbReference>
<comment type="similarity">
    <text evidence="2">Belongs to the NMD3 family.</text>
</comment>